<dbReference type="OMA" id="CLAHARM"/>
<dbReference type="PANTHER" id="PTHR43341">
    <property type="entry name" value="AMINO ACID PERMEASE"/>
    <property type="match status" value="1"/>
</dbReference>
<dbReference type="InterPro" id="IPR011600">
    <property type="entry name" value="Pept_C14_caspase"/>
</dbReference>
<dbReference type="GO" id="GO:0004197">
    <property type="term" value="F:cysteine-type endopeptidase activity"/>
    <property type="evidence" value="ECO:0007669"/>
    <property type="project" value="InterPro"/>
</dbReference>
<proteinExistence type="predicted"/>
<feature type="transmembrane region" description="Helical" evidence="8">
    <location>
        <begin position="177"/>
        <end position="197"/>
    </location>
</feature>
<sequence length="698" mass="75963">MSSQSPTKDLETQATVKPQSHDVEEGTTHPEGLLKRDLRTRHMQMIAIGGAIGAGLFVGSGGALHKGGPASLVIDLIIGIMLLITNMALAEMAVLYPVNGAFYTYIVRFVDQSWGFACGWEYALSWLTVLPFELIAASKTIEFWRTDIHMAVWVTVFLVALTIVQIFGVRGYGEVEFVLSFIKICACLGFIILGIVINCGGVGDQGYLGTKYWYDPGAFTNFKGFCAVFVVAGEFSRPSIPTASKQVFWRIALFYVINLFIVGIIIRRDDERLLGASGANTKASPFVLAIQDASINVLPSIFNAVITISVLSVANSCTFGSTRTMQAMAIRGHAPKFLNYIDSKGRPLWCVVIQLAFGLLAYVGESPKGGQIFDWLLALSGLAFLFVWGSICLAHARMRAGFKAQGINLRLVPYKSPFGVVGSYIGLGLNVLALIATFYSALFASDGSEPTAETFFMSFLAGPVILVLYLGWKLYSRDWKLYVRATEMDLQTGIVLLDEEELEEEKTWASLPKRVELSASQQSASRTVLSLSSSSLLLTAIFDSCHSATAMDLPYVYSTKGVLKEPNLAKEAGQGLLGALGSYTRGDLGGVASSIFNFAQTAYKGDDAYNMTIQTRTSPADVVMWSGSKDDQTSADATIAQQATGAMSWAFITALKQNPKQSYVELLNSIRDLLSTKYTQKPQLSCSHPLDTNLMFVM</sequence>
<feature type="transmembrane region" description="Helical" evidence="8">
    <location>
        <begin position="454"/>
        <end position="472"/>
    </location>
</feature>
<feature type="transmembrane region" description="Helical" evidence="8">
    <location>
        <begin position="247"/>
        <end position="266"/>
    </location>
</feature>
<dbReference type="AlphaFoldDB" id="A0A179EY99"/>
<dbReference type="InterPro" id="IPR050524">
    <property type="entry name" value="APC_YAT"/>
</dbReference>
<comment type="caution">
    <text evidence="11">The sequence shown here is derived from an EMBL/GenBank/DDBJ whole genome shotgun (WGS) entry which is preliminary data.</text>
</comment>
<feature type="transmembrane region" description="Helical" evidence="8">
    <location>
        <begin position="217"/>
        <end position="235"/>
    </location>
</feature>
<dbReference type="InterPro" id="IPR004841">
    <property type="entry name" value="AA-permease/SLC12A_dom"/>
</dbReference>
<dbReference type="Gene3D" id="3.40.50.12660">
    <property type="match status" value="2"/>
</dbReference>
<feature type="domain" description="Peptidase C14 caspase" evidence="10">
    <location>
        <begin position="536"/>
        <end position="690"/>
    </location>
</feature>
<keyword evidence="3 8" id="KW-0812">Transmembrane</keyword>
<dbReference type="FunFam" id="1.20.1740.10:FF:000001">
    <property type="entry name" value="Amino acid permease"/>
    <property type="match status" value="1"/>
</dbReference>
<evidence type="ECO:0000313" key="12">
    <source>
        <dbReference type="Proteomes" id="UP000078340"/>
    </source>
</evidence>
<feature type="transmembrane region" description="Helical" evidence="8">
    <location>
        <begin position="45"/>
        <end position="64"/>
    </location>
</feature>
<reference evidence="11 12" key="1">
    <citation type="submission" date="2016-02" db="EMBL/GenBank/DDBJ databases">
        <title>Biosynthesis of antibiotic leucinostatins and their inhibition on Phytophthora in bio-control Purpureocillium lilacinum.</title>
        <authorList>
            <person name="Wang G."/>
            <person name="Liu Z."/>
            <person name="Lin R."/>
            <person name="Li E."/>
            <person name="Mao Z."/>
            <person name="Ling J."/>
            <person name="Yin W."/>
            <person name="Xie B."/>
        </authorList>
    </citation>
    <scope>NUCLEOTIDE SEQUENCE [LARGE SCALE GENOMIC DNA]</scope>
    <source>
        <strain evidence="11">PLFJ-1</strain>
    </source>
</reference>
<evidence type="ECO:0000256" key="2">
    <source>
        <dbReference type="ARBA" id="ARBA00022448"/>
    </source>
</evidence>
<comment type="subcellular location">
    <subcellularLocation>
        <location evidence="1">Membrane</location>
        <topology evidence="1">Multi-pass membrane protein</topology>
    </subcellularLocation>
</comment>
<evidence type="ECO:0000259" key="9">
    <source>
        <dbReference type="Pfam" id="PF00324"/>
    </source>
</evidence>
<dbReference type="GO" id="GO:0016020">
    <property type="term" value="C:membrane"/>
    <property type="evidence" value="ECO:0007669"/>
    <property type="project" value="UniProtKB-SubCell"/>
</dbReference>
<feature type="domain" description="Amino acid permease/ SLC12A" evidence="9">
    <location>
        <begin position="42"/>
        <end position="481"/>
    </location>
</feature>
<feature type="compositionally biased region" description="Basic and acidic residues" evidence="7">
    <location>
        <begin position="19"/>
        <end position="34"/>
    </location>
</feature>
<evidence type="ECO:0000256" key="1">
    <source>
        <dbReference type="ARBA" id="ARBA00004141"/>
    </source>
</evidence>
<dbReference type="Proteomes" id="UP000078340">
    <property type="component" value="Unassembled WGS sequence"/>
</dbReference>
<feature type="region of interest" description="Disordered" evidence="7">
    <location>
        <begin position="1"/>
        <end position="34"/>
    </location>
</feature>
<dbReference type="Pfam" id="PF00656">
    <property type="entry name" value="Peptidase_C14"/>
    <property type="match status" value="1"/>
</dbReference>
<feature type="transmembrane region" description="Helical" evidence="8">
    <location>
        <begin position="150"/>
        <end position="170"/>
    </location>
</feature>
<keyword evidence="2" id="KW-0813">Transport</keyword>
<dbReference type="GO" id="GO:0015171">
    <property type="term" value="F:amino acid transmembrane transporter activity"/>
    <property type="evidence" value="ECO:0007669"/>
    <property type="project" value="TreeGrafter"/>
</dbReference>
<gene>
    <name evidence="11" type="ORF">VFPFJ_11701</name>
</gene>
<dbReference type="EMBL" id="LSBI01000076">
    <property type="protein sequence ID" value="OAQ57980.1"/>
    <property type="molecule type" value="Genomic_DNA"/>
</dbReference>
<accession>A0A179EY99</accession>
<feature type="transmembrane region" description="Helical" evidence="8">
    <location>
        <begin position="76"/>
        <end position="98"/>
    </location>
</feature>
<dbReference type="PANTHER" id="PTHR43341:SF1">
    <property type="entry name" value="GENERAL AMINO-ACID PERMEASE GAP1"/>
    <property type="match status" value="1"/>
</dbReference>
<protein>
    <submittedName>
        <fullName evidence="11">General amino-acid permease GAP1</fullName>
    </submittedName>
</protein>
<evidence type="ECO:0000256" key="6">
    <source>
        <dbReference type="ARBA" id="ARBA00023136"/>
    </source>
</evidence>
<keyword evidence="5 8" id="KW-1133">Transmembrane helix</keyword>
<evidence type="ECO:0000256" key="4">
    <source>
        <dbReference type="ARBA" id="ARBA00022970"/>
    </source>
</evidence>
<feature type="transmembrane region" description="Helical" evidence="8">
    <location>
        <begin position="375"/>
        <end position="396"/>
    </location>
</feature>
<feature type="transmembrane region" description="Helical" evidence="8">
    <location>
        <begin position="346"/>
        <end position="363"/>
    </location>
</feature>
<dbReference type="Pfam" id="PF00324">
    <property type="entry name" value="AA_permease"/>
    <property type="match status" value="1"/>
</dbReference>
<organism evidence="11 12">
    <name type="scientific">Purpureocillium lilacinum</name>
    <name type="common">Paecilomyces lilacinus</name>
    <dbReference type="NCBI Taxonomy" id="33203"/>
    <lineage>
        <taxon>Eukaryota</taxon>
        <taxon>Fungi</taxon>
        <taxon>Dikarya</taxon>
        <taxon>Ascomycota</taxon>
        <taxon>Pezizomycotina</taxon>
        <taxon>Sordariomycetes</taxon>
        <taxon>Hypocreomycetidae</taxon>
        <taxon>Hypocreales</taxon>
        <taxon>Ophiocordycipitaceae</taxon>
        <taxon>Purpureocillium</taxon>
    </lineage>
</organism>
<evidence type="ECO:0000256" key="8">
    <source>
        <dbReference type="SAM" id="Phobius"/>
    </source>
</evidence>
<evidence type="ECO:0000256" key="3">
    <source>
        <dbReference type="ARBA" id="ARBA00022692"/>
    </source>
</evidence>
<feature type="compositionally biased region" description="Polar residues" evidence="7">
    <location>
        <begin position="1"/>
        <end position="18"/>
    </location>
</feature>
<dbReference type="GO" id="GO:0006508">
    <property type="term" value="P:proteolysis"/>
    <property type="evidence" value="ECO:0007669"/>
    <property type="project" value="InterPro"/>
</dbReference>
<name>A0A179EY99_PURLI</name>
<evidence type="ECO:0000256" key="5">
    <source>
        <dbReference type="ARBA" id="ARBA00022989"/>
    </source>
</evidence>
<feature type="transmembrane region" description="Helical" evidence="8">
    <location>
        <begin position="119"/>
        <end position="138"/>
    </location>
</feature>
<keyword evidence="4" id="KW-0029">Amino-acid transport</keyword>
<feature type="transmembrane region" description="Helical" evidence="8">
    <location>
        <begin position="301"/>
        <end position="325"/>
    </location>
</feature>
<evidence type="ECO:0000256" key="7">
    <source>
        <dbReference type="SAM" id="MobiDB-lite"/>
    </source>
</evidence>
<evidence type="ECO:0000313" key="11">
    <source>
        <dbReference type="EMBL" id="OAQ57980.1"/>
    </source>
</evidence>
<evidence type="ECO:0000259" key="10">
    <source>
        <dbReference type="Pfam" id="PF00656"/>
    </source>
</evidence>
<dbReference type="Gene3D" id="1.20.1740.10">
    <property type="entry name" value="Amino acid/polyamine transporter I"/>
    <property type="match status" value="1"/>
</dbReference>
<feature type="transmembrane region" description="Helical" evidence="8">
    <location>
        <begin position="417"/>
        <end position="442"/>
    </location>
</feature>
<keyword evidence="6 8" id="KW-0472">Membrane</keyword>